<dbReference type="Gene3D" id="3.10.105.10">
    <property type="entry name" value="Dipeptide-binding Protein, Domain 3"/>
    <property type="match status" value="1"/>
</dbReference>
<dbReference type="InterPro" id="IPR000914">
    <property type="entry name" value="SBP_5_dom"/>
</dbReference>
<sequence length="245" mass="27061">MLFLSEETALEFAKSGKLDLYSTPIIFSGEQVPNMRTLELSSADRLHISLPNTAPGETTREDGLPVGNAVTSDPAIRKALNVGINRQEIVQGVLGNHGRPAFELVSEDMLWWNPETAFTDSDTEKAQQILAEAGWQDTNGDGIVEKDSVPAEFDLLAAADNKTYQALAMVVAQQAKKFGININVSAKSWDEIDKLMYANPFVLLWGSRDPINVEFLYHSTKAGMGYHNTSYYSNETVDQHIEAYS</sequence>
<name>A0ABX7Y4M3_9ACTN</name>
<proteinExistence type="inferred from homology"/>
<dbReference type="Pfam" id="PF00496">
    <property type="entry name" value="SBP_bac_5"/>
    <property type="match status" value="1"/>
</dbReference>
<dbReference type="PANTHER" id="PTHR30290:SF9">
    <property type="entry name" value="OLIGOPEPTIDE-BINDING PROTEIN APPA"/>
    <property type="match status" value="1"/>
</dbReference>
<dbReference type="RefSeq" id="WP_212322373.1">
    <property type="nucleotide sequence ID" value="NZ_AP024463.1"/>
</dbReference>
<dbReference type="EMBL" id="CP072384">
    <property type="protein sequence ID" value="QUC07693.1"/>
    <property type="molecule type" value="Genomic_DNA"/>
</dbReference>
<protein>
    <recommendedName>
        <fullName evidence="4">Solute-binding protein family 5 domain-containing protein</fullName>
    </recommendedName>
</protein>
<dbReference type="PANTHER" id="PTHR30290">
    <property type="entry name" value="PERIPLASMIC BINDING COMPONENT OF ABC TRANSPORTER"/>
    <property type="match status" value="1"/>
</dbReference>
<evidence type="ECO:0000256" key="1">
    <source>
        <dbReference type="ARBA" id="ARBA00005695"/>
    </source>
</evidence>
<keyword evidence="2" id="KW-0813">Transport</keyword>
<evidence type="ECO:0000256" key="2">
    <source>
        <dbReference type="ARBA" id="ARBA00022448"/>
    </source>
</evidence>
<accession>A0ABX7Y4M3</accession>
<evidence type="ECO:0000313" key="6">
    <source>
        <dbReference type="Proteomes" id="UP000678513"/>
    </source>
</evidence>
<dbReference type="Gene3D" id="3.40.190.10">
    <property type="entry name" value="Periplasmic binding protein-like II"/>
    <property type="match status" value="1"/>
</dbReference>
<comment type="similarity">
    <text evidence="1">Belongs to the bacterial solute-binding protein 5 family.</text>
</comment>
<dbReference type="SUPFAM" id="SSF53850">
    <property type="entry name" value="Periplasmic binding protein-like II"/>
    <property type="match status" value="1"/>
</dbReference>
<organism evidence="5 6">
    <name type="scientific">Arachnia rubra</name>
    <dbReference type="NCBI Taxonomy" id="1547448"/>
    <lineage>
        <taxon>Bacteria</taxon>
        <taxon>Bacillati</taxon>
        <taxon>Actinomycetota</taxon>
        <taxon>Actinomycetes</taxon>
        <taxon>Propionibacteriales</taxon>
        <taxon>Propionibacteriaceae</taxon>
        <taxon>Arachnia</taxon>
    </lineage>
</organism>
<reference evidence="5 6" key="1">
    <citation type="submission" date="2021-03" db="EMBL/GenBank/DDBJ databases">
        <title>Human Oral Microbial Genomes.</title>
        <authorList>
            <person name="Johnston C.D."/>
            <person name="Chen T."/>
            <person name="Dewhirst F.E."/>
        </authorList>
    </citation>
    <scope>NUCLEOTIDE SEQUENCE [LARGE SCALE GENOMIC DNA]</scope>
    <source>
        <strain evidence="5 6">DSMZ 100122</strain>
    </source>
</reference>
<dbReference type="Proteomes" id="UP000678513">
    <property type="component" value="Chromosome"/>
</dbReference>
<evidence type="ECO:0000256" key="3">
    <source>
        <dbReference type="ARBA" id="ARBA00022729"/>
    </source>
</evidence>
<dbReference type="InterPro" id="IPR039424">
    <property type="entry name" value="SBP_5"/>
</dbReference>
<gene>
    <name evidence="5" type="ORF">J5A65_12285</name>
</gene>
<keyword evidence="6" id="KW-1185">Reference proteome</keyword>
<keyword evidence="3" id="KW-0732">Signal</keyword>
<evidence type="ECO:0000259" key="4">
    <source>
        <dbReference type="Pfam" id="PF00496"/>
    </source>
</evidence>
<evidence type="ECO:0000313" key="5">
    <source>
        <dbReference type="EMBL" id="QUC07693.1"/>
    </source>
</evidence>
<feature type="domain" description="Solute-binding protein family 5" evidence="4">
    <location>
        <begin position="8"/>
        <end position="205"/>
    </location>
</feature>